<gene>
    <name evidence="1" type="ORF">MCHLO_02542</name>
</gene>
<evidence type="ECO:0000313" key="1">
    <source>
        <dbReference type="EMBL" id="GAT44939.1"/>
    </source>
</evidence>
<proteinExistence type="predicted"/>
<name>A0ABQ0L1A9_MYCCL</name>
<dbReference type="EMBL" id="DF840385">
    <property type="protein sequence ID" value="GAT44939.1"/>
    <property type="molecule type" value="Genomic_DNA"/>
</dbReference>
<sequence>MVYSERARTVPGPSLEHVLDLKVKAGDLLDPTCLAPGEVSLVYQDIPMAQHRLDARQHLDFSFPWQTTPAIPVLHPSVTSQIGGASGPYSSGLRRWSRAVAMMRLTSSNARWNTNVRRVVSEVPDGPEEPAQQVAVRRRLPIQDGVHLLGVHADAFVINDASQHLQLGLQELDLVLGQEQLLAL</sequence>
<organism evidence="1 2">
    <name type="scientific">Mycena chlorophos</name>
    <name type="common">Agaric fungus</name>
    <name type="synonym">Agaricus chlorophos</name>
    <dbReference type="NCBI Taxonomy" id="658473"/>
    <lineage>
        <taxon>Eukaryota</taxon>
        <taxon>Fungi</taxon>
        <taxon>Dikarya</taxon>
        <taxon>Basidiomycota</taxon>
        <taxon>Agaricomycotina</taxon>
        <taxon>Agaricomycetes</taxon>
        <taxon>Agaricomycetidae</taxon>
        <taxon>Agaricales</taxon>
        <taxon>Marasmiineae</taxon>
        <taxon>Mycenaceae</taxon>
        <taxon>Mycena</taxon>
    </lineage>
</organism>
<keyword evidence="2" id="KW-1185">Reference proteome</keyword>
<reference evidence="1" key="1">
    <citation type="submission" date="2014-09" db="EMBL/GenBank/DDBJ databases">
        <title>Genome sequence of the luminous mushroom Mycena chlorophos for searching fungal bioluminescence genes.</title>
        <authorList>
            <person name="Tanaka Y."/>
            <person name="Kasuga D."/>
            <person name="Oba Y."/>
            <person name="Hase S."/>
            <person name="Sato K."/>
            <person name="Oba Y."/>
            <person name="Sakakibara Y."/>
        </authorList>
    </citation>
    <scope>NUCLEOTIDE SEQUENCE</scope>
</reference>
<accession>A0ABQ0L1A9</accession>
<dbReference type="Proteomes" id="UP000815677">
    <property type="component" value="Unassembled WGS sequence"/>
</dbReference>
<protein>
    <submittedName>
        <fullName evidence="1">Uncharacterized protein</fullName>
    </submittedName>
</protein>
<feature type="non-terminal residue" evidence="1">
    <location>
        <position position="184"/>
    </location>
</feature>
<evidence type="ECO:0000313" key="2">
    <source>
        <dbReference type="Proteomes" id="UP000815677"/>
    </source>
</evidence>